<evidence type="ECO:0000313" key="1">
    <source>
        <dbReference type="EMBL" id="BAU55256.1"/>
    </source>
</evidence>
<keyword evidence="2" id="KW-1185">Reference proteome</keyword>
<dbReference type="KEGG" id="mgot:MgSA37_03437"/>
<dbReference type="Proteomes" id="UP000218263">
    <property type="component" value="Chromosome"/>
</dbReference>
<proteinExistence type="predicted"/>
<reference evidence="1 2" key="1">
    <citation type="submission" date="2015-12" db="EMBL/GenBank/DDBJ databases">
        <title>Genome sequence of Mucilaginibacter gotjawali.</title>
        <authorList>
            <person name="Lee J.S."/>
            <person name="Lee K.C."/>
            <person name="Kim K.K."/>
            <person name="Lee B.W."/>
        </authorList>
    </citation>
    <scope>NUCLEOTIDE SEQUENCE [LARGE SCALE GENOMIC DNA]</scope>
    <source>
        <strain evidence="1 2">SA3-7</strain>
    </source>
</reference>
<sequence length="30" mass="3557">MFFGIDPNITIFWEISKFNQADTENYSSKL</sequence>
<evidence type="ECO:0000313" key="2">
    <source>
        <dbReference type="Proteomes" id="UP000218263"/>
    </source>
</evidence>
<organism evidence="1 2">
    <name type="scientific">Mucilaginibacter gotjawali</name>
    <dbReference type="NCBI Taxonomy" id="1550579"/>
    <lineage>
        <taxon>Bacteria</taxon>
        <taxon>Pseudomonadati</taxon>
        <taxon>Bacteroidota</taxon>
        <taxon>Sphingobacteriia</taxon>
        <taxon>Sphingobacteriales</taxon>
        <taxon>Sphingobacteriaceae</taxon>
        <taxon>Mucilaginibacter</taxon>
    </lineage>
</organism>
<name>A0A120MYK0_9SPHI</name>
<gene>
    <name evidence="1" type="ORF">MgSA37_03437</name>
</gene>
<accession>A0A120MYK0</accession>
<dbReference type="AlphaFoldDB" id="A0A120MYK0"/>
<dbReference type="EMBL" id="AP017313">
    <property type="protein sequence ID" value="BAU55256.1"/>
    <property type="molecule type" value="Genomic_DNA"/>
</dbReference>
<protein>
    <submittedName>
        <fullName evidence="1">Uncharacterized protein</fullName>
    </submittedName>
</protein>